<keyword evidence="2" id="KW-1185">Reference proteome</keyword>
<feature type="non-terminal residue" evidence="1">
    <location>
        <position position="619"/>
    </location>
</feature>
<protein>
    <submittedName>
        <fullName evidence="1">10335_t:CDS:1</fullName>
    </submittedName>
</protein>
<dbReference type="EMBL" id="CAJVPM010014661">
    <property type="protein sequence ID" value="CAG8602442.1"/>
    <property type="molecule type" value="Genomic_DNA"/>
</dbReference>
<sequence>MTALDEHGGFWTLTPGTTTTKQPQWNLLLPSSPTAPHPSARSYHSATIDGTSQIFIHAGCAADGRLRDLWSFNVNDRTWRQLPNAPGPARGGTSLCFAEGKVWRFGGFDGKREIGGLIDFFDVERGEWGDSVEFVADGVEGPRARSVAGFVPVVLGSGKLVLIAVFGEADPSSLGHEGAGKMLGDVWAFEVEGRRWMRVDGTTSTSQRPAPRGWFGAAAVGQGRLAVVGGLGEDNERLGDAWTPDTRGRVRVRAARSFGPVAVGARGLQIISSGGAGGCQRENLSAGSTVAYETSPVGHAALWDRVEQGEAGHCDDAEEVGGEHLEGSRERSNSQSARWVHVGQRLQIQIAQAHSLVVSKTAFACMEQFELLGAALCCVSAHGRWQLECLEAWACSLGMFCWSPGGAFETLVAASGIICVEEAVRTSNASIVESIMMWRSHSIDALESHRRAVVPSLAPTAGVQTSWVTSHLGTSGKVYRQPKPLPKPSLPALGIPKNSNQSPTFKVVGTMGPLTCQMTFAGAPSACPTAVAPACVERIVMGVEVAVAASKLDQPCFDSDSVEGKDLASVQEKVWRRAWDRVRHERGCRASVAARCTHESIRGLHLWGVVSRGKLRDLL</sequence>
<comment type="caution">
    <text evidence="1">The sequence shown here is derived from an EMBL/GenBank/DDBJ whole genome shotgun (WGS) entry which is preliminary data.</text>
</comment>
<dbReference type="Proteomes" id="UP000789860">
    <property type="component" value="Unassembled WGS sequence"/>
</dbReference>
<name>A0ACA9MMW2_9GLOM</name>
<organism evidence="1 2">
    <name type="scientific">Scutellospora calospora</name>
    <dbReference type="NCBI Taxonomy" id="85575"/>
    <lineage>
        <taxon>Eukaryota</taxon>
        <taxon>Fungi</taxon>
        <taxon>Fungi incertae sedis</taxon>
        <taxon>Mucoromycota</taxon>
        <taxon>Glomeromycotina</taxon>
        <taxon>Glomeromycetes</taxon>
        <taxon>Diversisporales</taxon>
        <taxon>Gigasporaceae</taxon>
        <taxon>Scutellospora</taxon>
    </lineage>
</organism>
<reference evidence="1" key="1">
    <citation type="submission" date="2021-06" db="EMBL/GenBank/DDBJ databases">
        <authorList>
            <person name="Kallberg Y."/>
            <person name="Tangrot J."/>
            <person name="Rosling A."/>
        </authorList>
    </citation>
    <scope>NUCLEOTIDE SEQUENCE</scope>
    <source>
        <strain evidence="1">AU212A</strain>
    </source>
</reference>
<evidence type="ECO:0000313" key="1">
    <source>
        <dbReference type="EMBL" id="CAG8602442.1"/>
    </source>
</evidence>
<evidence type="ECO:0000313" key="2">
    <source>
        <dbReference type="Proteomes" id="UP000789860"/>
    </source>
</evidence>
<gene>
    <name evidence="1" type="ORF">SCALOS_LOCUS6973</name>
</gene>
<accession>A0ACA9MMW2</accession>
<proteinExistence type="predicted"/>